<dbReference type="SUPFAM" id="SSF101447">
    <property type="entry name" value="Formin homology 2 domain (FH2 domain)"/>
    <property type="match status" value="1"/>
</dbReference>
<keyword evidence="1" id="KW-0175">Coiled coil</keyword>
<dbReference type="PANTHER" id="PTHR45691">
    <property type="entry name" value="PROTEIN DIAPHANOUS"/>
    <property type="match status" value="1"/>
</dbReference>
<dbReference type="SUPFAM" id="SSF48371">
    <property type="entry name" value="ARM repeat"/>
    <property type="match status" value="1"/>
</dbReference>
<feature type="coiled-coil region" evidence="1">
    <location>
        <begin position="1140"/>
        <end position="1174"/>
    </location>
</feature>
<feature type="compositionally biased region" description="Pro residues" evidence="2">
    <location>
        <begin position="575"/>
        <end position="647"/>
    </location>
</feature>
<dbReference type="InterPro" id="IPR016024">
    <property type="entry name" value="ARM-type_fold"/>
</dbReference>
<dbReference type="Gene3D" id="1.20.58.2220">
    <property type="entry name" value="Formin, FH2 domain"/>
    <property type="match status" value="1"/>
</dbReference>
<dbReference type="Proteomes" id="UP000030755">
    <property type="component" value="Unassembled WGS sequence"/>
</dbReference>
<dbReference type="HOGENOM" id="CLU_002356_0_1_1"/>
<dbReference type="Pfam" id="PF06367">
    <property type="entry name" value="Drf_FH3"/>
    <property type="match status" value="1"/>
</dbReference>
<gene>
    <name evidence="6" type="ORF">O9G_001035</name>
</gene>
<dbReference type="InterPro" id="IPR010473">
    <property type="entry name" value="GTPase-bd"/>
</dbReference>
<dbReference type="PROSITE" id="PS51232">
    <property type="entry name" value="GBD_FH3"/>
    <property type="match status" value="1"/>
</dbReference>
<evidence type="ECO:0000313" key="7">
    <source>
        <dbReference type="Proteomes" id="UP000030755"/>
    </source>
</evidence>
<evidence type="ECO:0000313" key="6">
    <source>
        <dbReference type="EMBL" id="EPZ31124.1"/>
    </source>
</evidence>
<dbReference type="InterPro" id="IPR042201">
    <property type="entry name" value="FH2_Formin_sf"/>
</dbReference>
<proteinExistence type="predicted"/>
<evidence type="ECO:0000259" key="4">
    <source>
        <dbReference type="PROSITE" id="PS51232"/>
    </source>
</evidence>
<feature type="compositionally biased region" description="Low complexity" evidence="2">
    <location>
        <begin position="565"/>
        <end position="574"/>
    </location>
</feature>
<feature type="domain" description="GBD/FH3" evidence="4">
    <location>
        <begin position="46"/>
        <end position="422"/>
    </location>
</feature>
<dbReference type="PROSITE" id="PS51444">
    <property type="entry name" value="FH2"/>
    <property type="match status" value="1"/>
</dbReference>
<dbReference type="PROSITE" id="PS51231">
    <property type="entry name" value="DAD"/>
    <property type="match status" value="1"/>
</dbReference>
<evidence type="ECO:0000256" key="1">
    <source>
        <dbReference type="SAM" id="Coils"/>
    </source>
</evidence>
<dbReference type="GO" id="GO:0005884">
    <property type="term" value="C:actin filament"/>
    <property type="evidence" value="ECO:0007669"/>
    <property type="project" value="TreeGrafter"/>
</dbReference>
<feature type="compositionally biased region" description="Basic and acidic residues" evidence="2">
    <location>
        <begin position="1030"/>
        <end position="1044"/>
    </location>
</feature>
<dbReference type="InterPro" id="IPR010472">
    <property type="entry name" value="FH3_dom"/>
</dbReference>
<evidence type="ECO:0000259" key="5">
    <source>
        <dbReference type="PROSITE" id="PS51444"/>
    </source>
</evidence>
<dbReference type="InterPro" id="IPR014768">
    <property type="entry name" value="GBD/FH3_dom"/>
</dbReference>
<protein>
    <submittedName>
        <fullName evidence="6">Actin-binding FH2 domain-containing protein</fullName>
    </submittedName>
</protein>
<feature type="domain" description="FH2" evidence="5">
    <location>
        <begin position="657"/>
        <end position="1042"/>
    </location>
</feature>
<dbReference type="EMBL" id="KE561300">
    <property type="protein sequence ID" value="EPZ31124.1"/>
    <property type="molecule type" value="Genomic_DNA"/>
</dbReference>
<feature type="compositionally biased region" description="Basic and acidic residues" evidence="2">
    <location>
        <begin position="545"/>
        <end position="564"/>
    </location>
</feature>
<dbReference type="Gene3D" id="1.20.58.630">
    <property type="match status" value="1"/>
</dbReference>
<sequence length="1238" mass="140929">MSDGFPSMSIPNLTTTTYGSVASVKSAFSPGSLDGDELISPISLSAGPPDDETLNQLFEKLMDSMGFEEGKRVAMRLISKDAKWTMLQSQMSRDTKEGKNKQDGKVDKTSPEYYVKNLFDPSRVHLKVLAALRVSLTNQPISWVQSYIELNGLPVLLNILNCIHAKRQMDANDLNAEFESLRALKAFMNNKHGIKEAFRNEQTMCTVALSIDSPNLASRKLALELLAVFCYVDPPNGHLMVVKAMDDLQMNRKEDSRFSIMCSSIQEIIEQHDKNTERDVIEYFITSMIFVNAVISTPEELDYRMHLRNQFVQAGLLNIVDELRLTGNEYLAKQFDAFEMEMDEDYEEFVIMRDNLRIDFTDIREISESLIEASEGTRASGHLLSMFQHLILIRNEPGIRANYFRLIDGIIAQIVLDGKGIDPDFTSRFNISLESLFEKLSVDERSIGSEKIEEEVKKRTMKLLREKEELEILLKDFDFLTILQKELKEYEKLFEKEDLNFIENFKKNQINFVACPENADVKVPQSYFDEMEKLRLENKRLKDLKREELNNDDTKESNSDKESSKSTMPSIPISNAPPPPPPPIPGSIPLPPPAPIIGPPPNIPGIPPPPPLGIPPPPPLGLPPPPPPLNIPGAPPPPGMPGPPAPPLGGKQSQMKTKKQYFPSKKLKQVNWEKLPETVVNKSIWSKLNDEAWEHKLDLFSLEEKFFMKNVAKIKEEVSKPSTILVLDSKRAYNINIMLGRIKYTFVELKEAIFKVDENILTEQLVKQFLNFIPTEEEKTSLQEFKDKTDNLGKAELFFLEMLQVEHYEARLRAMAFKYSFLERFHDLQQEIESVIVAAKALKSSVSLNSILEIILLIGNYMNSGSFRGSASGFKISSLNKLMDTKSFDNKTTLLHFIVETIDNKYPLLTKFVDDIKEVSNASRVNIQSVESDLNLLKKDIDETNSNLILIQNSSSHSFSNIDQFEKASHDFSQLESQFKEMNDLYKEILNHFGEDPSKTTCEEFFSVFKLFSSNFDKILIDVRRDKEMESQNDKKKKADDNSLKKSRPNRLGIPDISESGGDQKGVMDSLLESLKKGDGIDIQARRERRMRTTSITEKTKEIIAKTIEFYLLFIVLVTLTFVPMLDFEGNNSFSPLDYIKEHVKTSEDAEKLLDQLNANLAQVESRIKEYVSSEHLLLLSNALGKKPTKDLLDKSFETLEQVEKLKTIAVYPFENIKSQHRLLKHLNAIIFYLKAGG</sequence>
<evidence type="ECO:0000259" key="3">
    <source>
        <dbReference type="PROSITE" id="PS51231"/>
    </source>
</evidence>
<dbReference type="GO" id="GO:0030041">
    <property type="term" value="P:actin filament polymerization"/>
    <property type="evidence" value="ECO:0007669"/>
    <property type="project" value="TreeGrafter"/>
</dbReference>
<dbReference type="InterPro" id="IPR011989">
    <property type="entry name" value="ARM-like"/>
</dbReference>
<dbReference type="OrthoDB" id="1104827at2759"/>
<dbReference type="PANTHER" id="PTHR45691:SF6">
    <property type="entry name" value="PROTEIN DIAPHANOUS"/>
    <property type="match status" value="1"/>
</dbReference>
<feature type="coiled-coil region" evidence="1">
    <location>
        <begin position="453"/>
        <end position="500"/>
    </location>
</feature>
<name>A0A075AMZ0_ROZAC</name>
<evidence type="ECO:0000256" key="2">
    <source>
        <dbReference type="SAM" id="MobiDB-lite"/>
    </source>
</evidence>
<dbReference type="GO" id="GO:0031267">
    <property type="term" value="F:small GTPase binding"/>
    <property type="evidence" value="ECO:0007669"/>
    <property type="project" value="InterPro"/>
</dbReference>
<feature type="domain" description="DAD" evidence="3">
    <location>
        <begin position="1062"/>
        <end position="1093"/>
    </location>
</feature>
<dbReference type="SMART" id="SM01140">
    <property type="entry name" value="Drf_GBD"/>
    <property type="match status" value="1"/>
</dbReference>
<dbReference type="STRING" id="988480.A0A075AMZ0"/>
<dbReference type="Pfam" id="PF02181">
    <property type="entry name" value="FH2"/>
    <property type="match status" value="1"/>
</dbReference>
<dbReference type="SMART" id="SM01139">
    <property type="entry name" value="Drf_FH3"/>
    <property type="match status" value="1"/>
</dbReference>
<dbReference type="OMA" id="TPSIKMK"/>
<feature type="region of interest" description="Disordered" evidence="2">
    <location>
        <begin position="545"/>
        <end position="662"/>
    </location>
</feature>
<accession>A0A075AMZ0</accession>
<organism evidence="6 7">
    <name type="scientific">Rozella allomycis (strain CSF55)</name>
    <dbReference type="NCBI Taxonomy" id="988480"/>
    <lineage>
        <taxon>Eukaryota</taxon>
        <taxon>Fungi</taxon>
        <taxon>Fungi incertae sedis</taxon>
        <taxon>Cryptomycota</taxon>
        <taxon>Cryptomycota incertae sedis</taxon>
        <taxon>Rozella</taxon>
    </lineage>
</organism>
<dbReference type="Gene3D" id="1.25.10.10">
    <property type="entry name" value="Leucine-rich Repeat Variant"/>
    <property type="match status" value="1"/>
</dbReference>
<dbReference type="AlphaFoldDB" id="A0A075AMZ0"/>
<dbReference type="InterPro" id="IPR051412">
    <property type="entry name" value="Formin_Homology_Diaphanous_sf"/>
</dbReference>
<feature type="region of interest" description="Disordered" evidence="2">
    <location>
        <begin position="1030"/>
        <end position="1064"/>
    </location>
</feature>
<dbReference type="InterPro" id="IPR014767">
    <property type="entry name" value="DAD_dom"/>
</dbReference>
<dbReference type="Pfam" id="PF06371">
    <property type="entry name" value="Drf_GBD"/>
    <property type="match status" value="1"/>
</dbReference>
<dbReference type="Gene3D" id="1.10.238.150">
    <property type="entry name" value="Formin, FH3 diaphanous domain"/>
    <property type="match status" value="1"/>
</dbReference>
<reference evidence="6 7" key="1">
    <citation type="journal article" date="2013" name="Curr. Biol.">
        <title>Shared signatures of parasitism and phylogenomics unite Cryptomycota and microsporidia.</title>
        <authorList>
            <person name="James T.Y."/>
            <person name="Pelin A."/>
            <person name="Bonen L."/>
            <person name="Ahrendt S."/>
            <person name="Sain D."/>
            <person name="Corradi N."/>
            <person name="Stajich J.E."/>
        </authorList>
    </citation>
    <scope>NUCLEOTIDE SEQUENCE [LARGE SCALE GENOMIC DNA]</scope>
    <source>
        <strain evidence="6 7">CSF55</strain>
    </source>
</reference>
<keyword evidence="7" id="KW-1185">Reference proteome</keyword>
<dbReference type="Gene3D" id="6.10.30.30">
    <property type="match status" value="1"/>
</dbReference>
<dbReference type="SMART" id="SM00498">
    <property type="entry name" value="FH2"/>
    <property type="match status" value="1"/>
</dbReference>
<dbReference type="InterPro" id="IPR015425">
    <property type="entry name" value="FH2_Formin"/>
</dbReference>
<dbReference type="GO" id="GO:0003779">
    <property type="term" value="F:actin binding"/>
    <property type="evidence" value="ECO:0007669"/>
    <property type="project" value="InterPro"/>
</dbReference>